<proteinExistence type="predicted"/>
<dbReference type="EMBL" id="FNOK01000028">
    <property type="protein sequence ID" value="SDY51237.1"/>
    <property type="molecule type" value="Genomic_DNA"/>
</dbReference>
<dbReference type="Proteomes" id="UP000199529">
    <property type="component" value="Unassembled WGS sequence"/>
</dbReference>
<evidence type="ECO:0000313" key="2">
    <source>
        <dbReference type="Proteomes" id="UP000199529"/>
    </source>
</evidence>
<sequence>MQKPPHSNIVVQLEPVPPRWVMGYVALDGKWHECASMPATASKEEPARRADLDKVVLWVARVLGVDQVRLSRVADTRRATWWVAP</sequence>
<organism evidence="1 2">
    <name type="scientific">Saccharopolyspora shandongensis</name>
    <dbReference type="NCBI Taxonomy" id="418495"/>
    <lineage>
        <taxon>Bacteria</taxon>
        <taxon>Bacillati</taxon>
        <taxon>Actinomycetota</taxon>
        <taxon>Actinomycetes</taxon>
        <taxon>Pseudonocardiales</taxon>
        <taxon>Pseudonocardiaceae</taxon>
        <taxon>Saccharopolyspora</taxon>
    </lineage>
</organism>
<name>A0A1H3KGH1_9PSEU</name>
<protein>
    <submittedName>
        <fullName evidence="1">Uncharacterized protein</fullName>
    </submittedName>
</protein>
<dbReference type="RefSeq" id="WP_093270267.1">
    <property type="nucleotide sequence ID" value="NZ_FNOK01000028.1"/>
</dbReference>
<evidence type="ECO:0000313" key="1">
    <source>
        <dbReference type="EMBL" id="SDY51237.1"/>
    </source>
</evidence>
<reference evidence="2" key="1">
    <citation type="submission" date="2016-10" db="EMBL/GenBank/DDBJ databases">
        <authorList>
            <person name="Varghese N."/>
            <person name="Submissions S."/>
        </authorList>
    </citation>
    <scope>NUCLEOTIDE SEQUENCE [LARGE SCALE GENOMIC DNA]</scope>
    <source>
        <strain evidence="2">CGMCC 4.3530</strain>
    </source>
</reference>
<dbReference type="AlphaFoldDB" id="A0A1H3KGH1"/>
<keyword evidence="2" id="KW-1185">Reference proteome</keyword>
<accession>A0A1H3KGH1</accession>
<gene>
    <name evidence="1" type="ORF">SAMN05216215_102834</name>
</gene>